<evidence type="ECO:0000313" key="3">
    <source>
        <dbReference type="Proteomes" id="UP000199408"/>
    </source>
</evidence>
<reference evidence="3" key="1">
    <citation type="submission" date="2016-06" db="EMBL/GenBank/DDBJ databases">
        <authorList>
            <person name="Varghese N."/>
        </authorList>
    </citation>
    <scope>NUCLEOTIDE SEQUENCE [LARGE SCALE GENOMIC DNA]</scope>
    <source>
        <strain evidence="3">DSM 43171</strain>
    </source>
</reference>
<dbReference type="RefSeq" id="WP_170839400.1">
    <property type="nucleotide sequence ID" value="NZ_FMDN01000008.1"/>
</dbReference>
<proteinExistence type="predicted"/>
<feature type="chain" id="PRO_5038579145" evidence="1">
    <location>
        <begin position="29"/>
        <end position="183"/>
    </location>
</feature>
<dbReference type="Proteomes" id="UP000199408">
    <property type="component" value="Unassembled WGS sequence"/>
</dbReference>
<keyword evidence="1" id="KW-0732">Signal</keyword>
<dbReference type="AlphaFoldDB" id="A0A1C5I7N0"/>
<evidence type="ECO:0000256" key="1">
    <source>
        <dbReference type="SAM" id="SignalP"/>
    </source>
</evidence>
<name>A0A1C5I7N0_9ACTN</name>
<keyword evidence="3" id="KW-1185">Reference proteome</keyword>
<dbReference type="EMBL" id="FMDN01000008">
    <property type="protein sequence ID" value="SCG54348.1"/>
    <property type="molecule type" value="Genomic_DNA"/>
</dbReference>
<sequence>MRVSTIISAVAALVVTLTVTLLPAGPAAADTALDGCYDSTTAQHQDPAAWFAPGNRQTTWTSPINIIHGDAFRVKAQGSVRIDAWGTTKSIAGELPAAPVAGGWPAPGAPRYALIARVTGGAMWVKKTSRMYGSSSWFPVGTDSDCMLFSSNGDPAPQLVFTFNDNNLGDNGGGAAVVVRQWF</sequence>
<gene>
    <name evidence="2" type="ORF">GA0070560_108190</name>
</gene>
<feature type="signal peptide" evidence="1">
    <location>
        <begin position="1"/>
        <end position="28"/>
    </location>
</feature>
<accession>A0A1C5I7N0</accession>
<dbReference type="Gene3D" id="2.60.120.430">
    <property type="entry name" value="Galactose-binding lectin"/>
    <property type="match status" value="1"/>
</dbReference>
<evidence type="ECO:0000313" key="2">
    <source>
        <dbReference type="EMBL" id="SCG54348.1"/>
    </source>
</evidence>
<protein>
    <submittedName>
        <fullName evidence="2">Uncharacterized protein</fullName>
    </submittedName>
</protein>
<organism evidence="2 3">
    <name type="scientific">Micromonospora halophytica</name>
    <dbReference type="NCBI Taxonomy" id="47864"/>
    <lineage>
        <taxon>Bacteria</taxon>
        <taxon>Bacillati</taxon>
        <taxon>Actinomycetota</taxon>
        <taxon>Actinomycetes</taxon>
        <taxon>Micromonosporales</taxon>
        <taxon>Micromonosporaceae</taxon>
        <taxon>Micromonospora</taxon>
    </lineage>
</organism>
<dbReference type="STRING" id="47864.GA0070560_108190"/>